<dbReference type="SUPFAM" id="SSF48452">
    <property type="entry name" value="TPR-like"/>
    <property type="match status" value="1"/>
</dbReference>
<proteinExistence type="predicted"/>
<dbReference type="InterPro" id="IPR019734">
    <property type="entry name" value="TPR_rpt"/>
</dbReference>
<feature type="transmembrane region" description="Helical" evidence="1">
    <location>
        <begin position="78"/>
        <end position="100"/>
    </location>
</feature>
<keyword evidence="1" id="KW-0472">Membrane</keyword>
<sequence length="234" mass="26747">MDSVNEHIEDYLDGLMSSEQKATFEQQIAADDQLRKQVELQKTLRDTISKRLSPEALEVQRTISSAAKQHREQSKGKVVKWSILAGIAAAIALFVLFFPFKGEELYEIPEMQSHIVRGEESSEQYENARALYEKGKFAEARGVLRKLVLKEPDNVEYSFYHALTFYGEEQWKEAESELAPISEGPSVFSDQAKYYLAICSYKLNDKEGAVSILKSISSQSDMYNQSQQLLKKWQ</sequence>
<dbReference type="AlphaFoldDB" id="A0A9D1WA61"/>
<name>A0A9D1WA61_9SPHI</name>
<dbReference type="Proteomes" id="UP000824156">
    <property type="component" value="Unassembled WGS sequence"/>
</dbReference>
<reference evidence="2" key="1">
    <citation type="journal article" date="2021" name="PeerJ">
        <title>Extensive microbial diversity within the chicken gut microbiome revealed by metagenomics and culture.</title>
        <authorList>
            <person name="Gilroy R."/>
            <person name="Ravi A."/>
            <person name="Getino M."/>
            <person name="Pursley I."/>
            <person name="Horton D.L."/>
            <person name="Alikhan N.F."/>
            <person name="Baker D."/>
            <person name="Gharbi K."/>
            <person name="Hall N."/>
            <person name="Watson M."/>
            <person name="Adriaenssens E.M."/>
            <person name="Foster-Nyarko E."/>
            <person name="Jarju S."/>
            <person name="Secka A."/>
            <person name="Antonio M."/>
            <person name="Oren A."/>
            <person name="Chaudhuri R.R."/>
            <person name="La Ragione R."/>
            <person name="Hildebrand F."/>
            <person name="Pallen M.J."/>
        </authorList>
    </citation>
    <scope>NUCLEOTIDE SEQUENCE</scope>
    <source>
        <strain evidence="2">1719</strain>
    </source>
</reference>
<comment type="caution">
    <text evidence="2">The sequence shown here is derived from an EMBL/GenBank/DDBJ whole genome shotgun (WGS) entry which is preliminary data.</text>
</comment>
<accession>A0A9D1WA61</accession>
<dbReference type="Gene3D" id="1.25.40.10">
    <property type="entry name" value="Tetratricopeptide repeat domain"/>
    <property type="match status" value="1"/>
</dbReference>
<reference evidence="2" key="2">
    <citation type="submission" date="2021-04" db="EMBL/GenBank/DDBJ databases">
        <authorList>
            <person name="Gilroy R."/>
        </authorList>
    </citation>
    <scope>NUCLEOTIDE SEQUENCE</scope>
    <source>
        <strain evidence="2">1719</strain>
    </source>
</reference>
<dbReference type="Pfam" id="PF13174">
    <property type="entry name" value="TPR_6"/>
    <property type="match status" value="2"/>
</dbReference>
<dbReference type="EMBL" id="DXEZ01000300">
    <property type="protein sequence ID" value="HIX55469.1"/>
    <property type="molecule type" value="Genomic_DNA"/>
</dbReference>
<protein>
    <submittedName>
        <fullName evidence="2">CDC27 family protein</fullName>
    </submittedName>
</protein>
<organism evidence="2 3">
    <name type="scientific">Candidatus Sphingobacterium stercoripullorum</name>
    <dbReference type="NCBI Taxonomy" id="2838759"/>
    <lineage>
        <taxon>Bacteria</taxon>
        <taxon>Pseudomonadati</taxon>
        <taxon>Bacteroidota</taxon>
        <taxon>Sphingobacteriia</taxon>
        <taxon>Sphingobacteriales</taxon>
        <taxon>Sphingobacteriaceae</taxon>
        <taxon>Sphingobacterium</taxon>
    </lineage>
</organism>
<keyword evidence="1" id="KW-0812">Transmembrane</keyword>
<evidence type="ECO:0000313" key="3">
    <source>
        <dbReference type="Proteomes" id="UP000824156"/>
    </source>
</evidence>
<evidence type="ECO:0000313" key="2">
    <source>
        <dbReference type="EMBL" id="HIX55469.1"/>
    </source>
</evidence>
<evidence type="ECO:0000256" key="1">
    <source>
        <dbReference type="SAM" id="Phobius"/>
    </source>
</evidence>
<keyword evidence="1" id="KW-1133">Transmembrane helix</keyword>
<gene>
    <name evidence="2" type="ORF">H9853_10620</name>
</gene>
<dbReference type="InterPro" id="IPR011990">
    <property type="entry name" value="TPR-like_helical_dom_sf"/>
</dbReference>